<gene>
    <name evidence="6" type="ORF">Q7514_12695</name>
</gene>
<dbReference type="EMBL" id="JAUTXY010000005">
    <property type="protein sequence ID" value="MEE2058379.1"/>
    <property type="molecule type" value="Genomic_DNA"/>
</dbReference>
<evidence type="ECO:0000256" key="5">
    <source>
        <dbReference type="ARBA" id="ARBA00022801"/>
    </source>
</evidence>
<sequence length="119" mass="13383">MNEPESVRDARVRRRLEDLSDFAADAAYTVGLGLDAYLEDSAPGRVLRNNGRHILIQVATVVEKLPDAYKSAHSDIEWVAIGRMRNLIAHHYDKVNDRLVYTTLATRIPDLVDKLGLVD</sequence>
<evidence type="ECO:0000313" key="6">
    <source>
        <dbReference type="EMBL" id="MEE2058379.1"/>
    </source>
</evidence>
<dbReference type="InterPro" id="IPR051813">
    <property type="entry name" value="HepT_RNase_toxin"/>
</dbReference>
<comment type="caution">
    <text evidence="6">The sequence shown here is derived from an EMBL/GenBank/DDBJ whole genome shotgun (WGS) entry which is preliminary data.</text>
</comment>
<keyword evidence="7" id="KW-1185">Reference proteome</keyword>
<dbReference type="Pfam" id="PF01934">
    <property type="entry name" value="HepT-like"/>
    <property type="match status" value="1"/>
</dbReference>
<evidence type="ECO:0000256" key="4">
    <source>
        <dbReference type="ARBA" id="ARBA00022741"/>
    </source>
</evidence>
<keyword evidence="5" id="KW-0378">Hydrolase</keyword>
<dbReference type="RefSeq" id="WP_330133628.1">
    <property type="nucleotide sequence ID" value="NZ_JAUTXY010000005.1"/>
</dbReference>
<keyword evidence="3" id="KW-0540">Nuclease</keyword>
<dbReference type="InterPro" id="IPR008201">
    <property type="entry name" value="HepT-like"/>
</dbReference>
<proteinExistence type="predicted"/>
<name>A0ABU7LAP7_9NOCA</name>
<keyword evidence="4" id="KW-0547">Nucleotide-binding</keyword>
<evidence type="ECO:0000256" key="2">
    <source>
        <dbReference type="ARBA" id="ARBA00022649"/>
    </source>
</evidence>
<dbReference type="PANTHER" id="PTHR34139">
    <property type="entry name" value="UPF0331 PROTEIN MJ0127"/>
    <property type="match status" value="1"/>
</dbReference>
<dbReference type="PANTHER" id="PTHR34139:SF1">
    <property type="entry name" value="RNASE MJ1380-RELATED"/>
    <property type="match status" value="1"/>
</dbReference>
<evidence type="ECO:0000256" key="3">
    <source>
        <dbReference type="ARBA" id="ARBA00022722"/>
    </source>
</evidence>
<protein>
    <submittedName>
        <fullName evidence="6">DUF86 domain-containing protein</fullName>
    </submittedName>
</protein>
<keyword evidence="1" id="KW-0597">Phosphoprotein</keyword>
<evidence type="ECO:0000256" key="1">
    <source>
        <dbReference type="ARBA" id="ARBA00022553"/>
    </source>
</evidence>
<keyword evidence="2" id="KW-1277">Toxin-antitoxin system</keyword>
<reference evidence="6 7" key="1">
    <citation type="submission" date="2023-07" db="EMBL/GenBank/DDBJ databases">
        <authorList>
            <person name="Girao M."/>
            <person name="Carvalho M.F."/>
        </authorList>
    </citation>
    <scope>NUCLEOTIDE SEQUENCE [LARGE SCALE GENOMIC DNA]</scope>
    <source>
        <strain evidence="6 7">YIM65754</strain>
    </source>
</reference>
<accession>A0ABU7LAP7</accession>
<dbReference type="Proteomes" id="UP001336020">
    <property type="component" value="Unassembled WGS sequence"/>
</dbReference>
<organism evidence="6 7">
    <name type="scientific">Rhodococcus artemisiae</name>
    <dbReference type="NCBI Taxonomy" id="714159"/>
    <lineage>
        <taxon>Bacteria</taxon>
        <taxon>Bacillati</taxon>
        <taxon>Actinomycetota</taxon>
        <taxon>Actinomycetes</taxon>
        <taxon>Mycobacteriales</taxon>
        <taxon>Nocardiaceae</taxon>
        <taxon>Rhodococcus</taxon>
    </lineage>
</organism>
<evidence type="ECO:0000313" key="7">
    <source>
        <dbReference type="Proteomes" id="UP001336020"/>
    </source>
</evidence>